<keyword evidence="2" id="KW-1185">Reference proteome</keyword>
<dbReference type="AlphaFoldDB" id="A0A3P6RCN7"/>
<dbReference type="Proteomes" id="UP000271889">
    <property type="component" value="Unassembled WGS sequence"/>
</dbReference>
<organism evidence="1 2">
    <name type="scientific">Cylicostephanus goldi</name>
    <name type="common">Nematode worm</name>
    <dbReference type="NCBI Taxonomy" id="71465"/>
    <lineage>
        <taxon>Eukaryota</taxon>
        <taxon>Metazoa</taxon>
        <taxon>Ecdysozoa</taxon>
        <taxon>Nematoda</taxon>
        <taxon>Chromadorea</taxon>
        <taxon>Rhabditida</taxon>
        <taxon>Rhabditina</taxon>
        <taxon>Rhabditomorpha</taxon>
        <taxon>Strongyloidea</taxon>
        <taxon>Strongylidae</taxon>
        <taxon>Cylicostephanus</taxon>
    </lineage>
</organism>
<feature type="non-terminal residue" evidence="1">
    <location>
        <position position="97"/>
    </location>
</feature>
<gene>
    <name evidence="1" type="ORF">CGOC_LOCUS4881</name>
</gene>
<proteinExistence type="predicted"/>
<name>A0A3P6RCN7_CYLGO</name>
<reference evidence="1 2" key="1">
    <citation type="submission" date="2018-11" db="EMBL/GenBank/DDBJ databases">
        <authorList>
            <consortium name="Pathogen Informatics"/>
        </authorList>
    </citation>
    <scope>NUCLEOTIDE SEQUENCE [LARGE SCALE GENOMIC DNA]</scope>
</reference>
<dbReference type="EMBL" id="UYRV01014075">
    <property type="protein sequence ID" value="VDK60056.1"/>
    <property type="molecule type" value="Genomic_DNA"/>
</dbReference>
<protein>
    <submittedName>
        <fullName evidence="1">Uncharacterized protein</fullName>
    </submittedName>
</protein>
<sequence>MLREAVVIKTYSDCGASALHPGDIDVAVLLHKALMLHVGNEVALEEGEVAVLLQLIGFVVTRRSDQGGGCDWRLSESSTWSTVDFDWPPLIGQHGKS</sequence>
<evidence type="ECO:0000313" key="2">
    <source>
        <dbReference type="Proteomes" id="UP000271889"/>
    </source>
</evidence>
<accession>A0A3P6RCN7</accession>
<evidence type="ECO:0000313" key="1">
    <source>
        <dbReference type="EMBL" id="VDK60056.1"/>
    </source>
</evidence>